<keyword evidence="1" id="KW-0732">Signal</keyword>
<keyword evidence="3" id="KW-1185">Reference proteome</keyword>
<dbReference type="Pfam" id="PF14903">
    <property type="entry name" value="WG_beta_rep"/>
    <property type="match status" value="2"/>
</dbReference>
<evidence type="ECO:0000313" key="2">
    <source>
        <dbReference type="EMBL" id="MCX2720755.1"/>
    </source>
</evidence>
<evidence type="ECO:0000313" key="3">
    <source>
        <dbReference type="Proteomes" id="UP001207116"/>
    </source>
</evidence>
<dbReference type="EMBL" id="JAPFQP010000004">
    <property type="protein sequence ID" value="MCX2720755.1"/>
    <property type="molecule type" value="Genomic_DNA"/>
</dbReference>
<gene>
    <name evidence="2" type="ORF">OO016_14165</name>
</gene>
<dbReference type="PANTHER" id="PTHR37841">
    <property type="entry name" value="GLR2918 PROTEIN"/>
    <property type="match status" value="1"/>
</dbReference>
<proteinExistence type="predicted"/>
<sequence>MRSMILFALLTFLSFSSFGQELKDIDEVAPFSDGLAAVRVGNQWGFINEEGELVIDFRDDLVWNKLADKERKGIEAIRYPAFRDGLCMIREMLEEEEIYVYGFIDKTGTTRIKPEYLNVTEFDQGYAVGILMTKTFRGKNNFQLNIYDYKFSEVILDQKGDIMRLLAKRDNILMSKRRYELPELRAKLLSKNLAAVKKGDNWELMKLDLE</sequence>
<protein>
    <submittedName>
        <fullName evidence="2">WG repeat-containing protein</fullName>
    </submittedName>
</protein>
<dbReference type="PANTHER" id="PTHR37841:SF1">
    <property type="entry name" value="DUF3298 DOMAIN-CONTAINING PROTEIN"/>
    <property type="match status" value="1"/>
</dbReference>
<feature type="signal peptide" evidence="1">
    <location>
        <begin position="1"/>
        <end position="19"/>
    </location>
</feature>
<feature type="chain" id="PRO_5041968307" evidence="1">
    <location>
        <begin position="20"/>
        <end position="210"/>
    </location>
</feature>
<dbReference type="Proteomes" id="UP001207116">
    <property type="component" value="Unassembled WGS sequence"/>
</dbReference>
<dbReference type="AlphaFoldDB" id="A0AAE3MMZ3"/>
<accession>A0AAE3MMZ3</accession>
<dbReference type="RefSeq" id="WP_266015388.1">
    <property type="nucleotide sequence ID" value="NZ_JAPFQP010000004.1"/>
</dbReference>
<dbReference type="InterPro" id="IPR032774">
    <property type="entry name" value="WG_beta_rep"/>
</dbReference>
<name>A0AAE3MMZ3_9FLAO</name>
<comment type="caution">
    <text evidence="2">The sequence shown here is derived from an EMBL/GenBank/DDBJ whole genome shotgun (WGS) entry which is preliminary data.</text>
</comment>
<reference evidence="2" key="1">
    <citation type="submission" date="2022-11" db="EMBL/GenBank/DDBJ databases">
        <title>The characterization of three novel Bacteroidetes species and genomic analysis of their roles in tidal elemental geochemical cycles.</title>
        <authorList>
            <person name="Ma K.-J."/>
        </authorList>
    </citation>
    <scope>NUCLEOTIDE SEQUENCE</scope>
    <source>
        <strain evidence="2">M415</strain>
    </source>
</reference>
<organism evidence="2 3">
    <name type="scientific">Lentiprolixibacter aurantiacus</name>
    <dbReference type="NCBI Taxonomy" id="2993939"/>
    <lineage>
        <taxon>Bacteria</taxon>
        <taxon>Pseudomonadati</taxon>
        <taxon>Bacteroidota</taxon>
        <taxon>Flavobacteriia</taxon>
        <taxon>Flavobacteriales</taxon>
        <taxon>Flavobacteriaceae</taxon>
        <taxon>Lentiprolixibacter</taxon>
    </lineage>
</organism>
<evidence type="ECO:0000256" key="1">
    <source>
        <dbReference type="SAM" id="SignalP"/>
    </source>
</evidence>